<evidence type="ECO:0000313" key="1">
    <source>
        <dbReference type="EMBL" id="PKU67912.1"/>
    </source>
</evidence>
<dbReference type="EMBL" id="KZ503159">
    <property type="protein sequence ID" value="PKU67912.1"/>
    <property type="molecule type" value="Genomic_DNA"/>
</dbReference>
<dbReference type="PANTHER" id="PTHR36357">
    <property type="entry name" value="OS03G0148300 PROTEIN"/>
    <property type="match status" value="1"/>
</dbReference>
<dbReference type="Gene3D" id="3.30.70.260">
    <property type="match status" value="1"/>
</dbReference>
<accession>A0A2I0VWX7</accession>
<name>A0A2I0VWX7_9ASPA</name>
<protein>
    <recommendedName>
        <fullName evidence="3">Mesoderm development candidate 2</fullName>
    </recommendedName>
</protein>
<evidence type="ECO:0000313" key="2">
    <source>
        <dbReference type="Proteomes" id="UP000233837"/>
    </source>
</evidence>
<sequence length="208" mass="23979">MATESSDQMESWKSQSPYRRVLFLLLLCFVLPLLILGAAAGKRRVSIPDDLSDVLDDEEDEEWKKWGQKKTRSEDLLPPPDFSKMNPAEIQTEMMKRHTGPAYGFVKLRPGAARSRDDVPVIAMRWSNLIKTGSVEARFMAVDRHTIMFTMERGQDLKEFKEFVLSQPEAYEMKIGEQVLRRPGDPPLDQVIEKLNREKETNHSNDEL</sequence>
<gene>
    <name evidence="1" type="ORF">MA16_Dca006947</name>
</gene>
<proteinExistence type="predicted"/>
<dbReference type="PANTHER" id="PTHR36357:SF1">
    <property type="entry name" value="OS03G0148300 PROTEIN"/>
    <property type="match status" value="1"/>
</dbReference>
<dbReference type="Proteomes" id="UP000233837">
    <property type="component" value="Unassembled WGS sequence"/>
</dbReference>
<dbReference type="AlphaFoldDB" id="A0A2I0VWX7"/>
<organism evidence="1 2">
    <name type="scientific">Dendrobium catenatum</name>
    <dbReference type="NCBI Taxonomy" id="906689"/>
    <lineage>
        <taxon>Eukaryota</taxon>
        <taxon>Viridiplantae</taxon>
        <taxon>Streptophyta</taxon>
        <taxon>Embryophyta</taxon>
        <taxon>Tracheophyta</taxon>
        <taxon>Spermatophyta</taxon>
        <taxon>Magnoliopsida</taxon>
        <taxon>Liliopsida</taxon>
        <taxon>Asparagales</taxon>
        <taxon>Orchidaceae</taxon>
        <taxon>Epidendroideae</taxon>
        <taxon>Malaxideae</taxon>
        <taxon>Dendrobiinae</taxon>
        <taxon>Dendrobium</taxon>
    </lineage>
</organism>
<evidence type="ECO:0008006" key="3">
    <source>
        <dbReference type="Google" id="ProtNLM"/>
    </source>
</evidence>
<keyword evidence="2" id="KW-1185">Reference proteome</keyword>
<reference evidence="1 2" key="1">
    <citation type="journal article" date="2016" name="Sci. Rep.">
        <title>The Dendrobium catenatum Lindl. genome sequence provides insights into polysaccharide synthase, floral development and adaptive evolution.</title>
        <authorList>
            <person name="Zhang G.Q."/>
            <person name="Xu Q."/>
            <person name="Bian C."/>
            <person name="Tsai W.C."/>
            <person name="Yeh C.M."/>
            <person name="Liu K.W."/>
            <person name="Yoshida K."/>
            <person name="Zhang L.S."/>
            <person name="Chang S.B."/>
            <person name="Chen F."/>
            <person name="Shi Y."/>
            <person name="Su Y.Y."/>
            <person name="Zhang Y.Q."/>
            <person name="Chen L.J."/>
            <person name="Yin Y."/>
            <person name="Lin M."/>
            <person name="Huang H."/>
            <person name="Deng H."/>
            <person name="Wang Z.W."/>
            <person name="Zhu S.L."/>
            <person name="Zhao X."/>
            <person name="Deng C."/>
            <person name="Niu S.C."/>
            <person name="Huang J."/>
            <person name="Wang M."/>
            <person name="Liu G.H."/>
            <person name="Yang H.J."/>
            <person name="Xiao X.J."/>
            <person name="Hsiao Y.Y."/>
            <person name="Wu W.L."/>
            <person name="Chen Y.Y."/>
            <person name="Mitsuda N."/>
            <person name="Ohme-Takagi M."/>
            <person name="Luo Y.B."/>
            <person name="Van de Peer Y."/>
            <person name="Liu Z.J."/>
        </authorList>
    </citation>
    <scope>NUCLEOTIDE SEQUENCE [LARGE SCALE GENOMIC DNA]</scope>
    <source>
        <tissue evidence="1">The whole plant</tissue>
    </source>
</reference>
<reference evidence="1 2" key="2">
    <citation type="journal article" date="2017" name="Nature">
        <title>The Apostasia genome and the evolution of orchids.</title>
        <authorList>
            <person name="Zhang G.Q."/>
            <person name="Liu K.W."/>
            <person name="Li Z."/>
            <person name="Lohaus R."/>
            <person name="Hsiao Y.Y."/>
            <person name="Niu S.C."/>
            <person name="Wang J.Y."/>
            <person name="Lin Y.C."/>
            <person name="Xu Q."/>
            <person name="Chen L.J."/>
            <person name="Yoshida K."/>
            <person name="Fujiwara S."/>
            <person name="Wang Z.W."/>
            <person name="Zhang Y.Q."/>
            <person name="Mitsuda N."/>
            <person name="Wang M."/>
            <person name="Liu G.H."/>
            <person name="Pecoraro L."/>
            <person name="Huang H.X."/>
            <person name="Xiao X.J."/>
            <person name="Lin M."/>
            <person name="Wu X.Y."/>
            <person name="Wu W.L."/>
            <person name="Chen Y.Y."/>
            <person name="Chang S.B."/>
            <person name="Sakamoto S."/>
            <person name="Ohme-Takagi M."/>
            <person name="Yagi M."/>
            <person name="Zeng S.J."/>
            <person name="Shen C.Y."/>
            <person name="Yeh C.M."/>
            <person name="Luo Y.B."/>
            <person name="Tsai W.C."/>
            <person name="Van de Peer Y."/>
            <person name="Liu Z.J."/>
        </authorList>
    </citation>
    <scope>NUCLEOTIDE SEQUENCE [LARGE SCALE GENOMIC DNA]</scope>
    <source>
        <tissue evidence="1">The whole plant</tissue>
    </source>
</reference>